<dbReference type="GO" id="GO:0016491">
    <property type="term" value="F:oxidoreductase activity"/>
    <property type="evidence" value="ECO:0007669"/>
    <property type="project" value="UniProtKB-UniRule"/>
</dbReference>
<dbReference type="AlphaFoldDB" id="A0A919BHI5"/>
<keyword evidence="6 7" id="KW-0520">NAD</keyword>
<keyword evidence="11" id="KW-1185">Reference proteome</keyword>
<dbReference type="SUPFAM" id="SSF55469">
    <property type="entry name" value="FMN-dependent nitroreductase-like"/>
    <property type="match status" value="1"/>
</dbReference>
<feature type="domain" description="Nitroreductase" evidence="9">
    <location>
        <begin position="19"/>
        <end position="161"/>
    </location>
</feature>
<proteinExistence type="inferred from homology"/>
<dbReference type="InterPro" id="IPR000415">
    <property type="entry name" value="Nitroreductase-like"/>
</dbReference>
<evidence type="ECO:0000256" key="7">
    <source>
        <dbReference type="PIRNR" id="PIRNR000232"/>
    </source>
</evidence>
<sequence length="182" mass="20104">MNAIELLLSRQSDPLLTVPAPSQGDLKTILTAGMRVPDHAALAPFHFTVVQDEALQKLSDIYVEAVKKQGVDQAKLDKTAKMPFRAPLIIVVSTKYQEHDKVPHQEQLITAGCCTHAMQMAAFALGYGAMWRTGDLAFNNDVKVALNIDEKDDIAGFLYIGTKAKTLPTKPERYFEANVTYL</sequence>
<dbReference type="InterPro" id="IPR026021">
    <property type="entry name" value="YdjA-like"/>
</dbReference>
<feature type="binding site" evidence="8">
    <location>
        <position position="35"/>
    </location>
    <ligand>
        <name>FMN</name>
        <dbReference type="ChEBI" id="CHEBI:58210"/>
        <note>ligand shared between dimeric partners</note>
    </ligand>
</feature>
<evidence type="ECO:0000256" key="1">
    <source>
        <dbReference type="ARBA" id="ARBA00007118"/>
    </source>
</evidence>
<dbReference type="PANTHER" id="PTHR43821:SF1">
    <property type="entry name" value="NAD(P)H NITROREDUCTASE YDJA-RELATED"/>
    <property type="match status" value="1"/>
</dbReference>
<keyword evidence="4 7" id="KW-0521">NADP</keyword>
<protein>
    <recommendedName>
        <fullName evidence="7">Putative NAD(P)H nitroreductase</fullName>
        <ecNumber evidence="7">1.-.-.-</ecNumber>
    </recommendedName>
</protein>
<evidence type="ECO:0000256" key="8">
    <source>
        <dbReference type="PIRSR" id="PIRSR000232-1"/>
    </source>
</evidence>
<name>A0A919BHI5_9GAMM</name>
<evidence type="ECO:0000256" key="2">
    <source>
        <dbReference type="ARBA" id="ARBA00022630"/>
    </source>
</evidence>
<evidence type="ECO:0000256" key="4">
    <source>
        <dbReference type="ARBA" id="ARBA00022857"/>
    </source>
</evidence>
<comment type="caution">
    <text evidence="10">The sequence shown here is derived from an EMBL/GenBank/DDBJ whole genome shotgun (WGS) entry which is preliminary data.</text>
</comment>
<feature type="binding site" description="in other chain" evidence="8">
    <location>
        <begin position="10"/>
        <end position="12"/>
    </location>
    <ligand>
        <name>FMN</name>
        <dbReference type="ChEBI" id="CHEBI:58210"/>
        <note>ligand shared between dimeric partners</note>
    </ligand>
</feature>
<dbReference type="Pfam" id="PF00881">
    <property type="entry name" value="Nitroreductase"/>
    <property type="match status" value="1"/>
</dbReference>
<evidence type="ECO:0000313" key="10">
    <source>
        <dbReference type="EMBL" id="GHF91759.1"/>
    </source>
</evidence>
<gene>
    <name evidence="10" type="primary">ydjA</name>
    <name evidence="10" type="ORF">GCM10017161_19560</name>
</gene>
<comment type="similarity">
    <text evidence="1 7">Belongs to the nitroreductase family.</text>
</comment>
<dbReference type="Proteomes" id="UP000623842">
    <property type="component" value="Unassembled WGS sequence"/>
</dbReference>
<dbReference type="EMBL" id="BNCK01000004">
    <property type="protein sequence ID" value="GHF91759.1"/>
    <property type="molecule type" value="Genomic_DNA"/>
</dbReference>
<dbReference type="RefSeq" id="WP_189769851.1">
    <property type="nucleotide sequence ID" value="NZ_BNCK01000004.1"/>
</dbReference>
<evidence type="ECO:0000259" key="9">
    <source>
        <dbReference type="Pfam" id="PF00881"/>
    </source>
</evidence>
<dbReference type="InterPro" id="IPR052530">
    <property type="entry name" value="NAD(P)H_nitroreductase"/>
</dbReference>
<keyword evidence="2 7" id="KW-0285">Flavoprotein</keyword>
<evidence type="ECO:0000256" key="6">
    <source>
        <dbReference type="ARBA" id="ARBA00023027"/>
    </source>
</evidence>
<dbReference type="PANTHER" id="PTHR43821">
    <property type="entry name" value="NAD(P)H NITROREDUCTASE YDJA-RELATED"/>
    <property type="match status" value="1"/>
</dbReference>
<dbReference type="EC" id="1.-.-.-" evidence="7"/>
<reference evidence="10" key="2">
    <citation type="submission" date="2020-09" db="EMBL/GenBank/DDBJ databases">
        <authorList>
            <person name="Sun Q."/>
            <person name="Kim S."/>
        </authorList>
    </citation>
    <scope>NUCLEOTIDE SEQUENCE</scope>
    <source>
        <strain evidence="10">KCTC 42731</strain>
    </source>
</reference>
<keyword evidence="5 7" id="KW-0560">Oxidoreductase</keyword>
<feature type="binding site" description="in other chain" evidence="8">
    <location>
        <begin position="131"/>
        <end position="133"/>
    </location>
    <ligand>
        <name>FMN</name>
        <dbReference type="ChEBI" id="CHEBI:58210"/>
        <note>ligand shared between dimeric partners</note>
    </ligand>
</feature>
<dbReference type="Gene3D" id="3.40.109.10">
    <property type="entry name" value="NADH Oxidase"/>
    <property type="match status" value="1"/>
</dbReference>
<feature type="binding site" evidence="8">
    <location>
        <position position="39"/>
    </location>
    <ligand>
        <name>FMN</name>
        <dbReference type="ChEBI" id="CHEBI:58210"/>
        <note>ligand shared between dimeric partners</note>
    </ligand>
</feature>
<comment type="cofactor">
    <cofactor evidence="8">
        <name>FMN</name>
        <dbReference type="ChEBI" id="CHEBI:58210"/>
    </cofactor>
    <text evidence="8">Binds 1 FMN per subunit.</text>
</comment>
<reference evidence="10" key="1">
    <citation type="journal article" date="2014" name="Int. J. Syst. Evol. Microbiol.">
        <title>Complete genome sequence of Corynebacterium casei LMG S-19264T (=DSM 44701T), isolated from a smear-ripened cheese.</title>
        <authorList>
            <consortium name="US DOE Joint Genome Institute (JGI-PGF)"/>
            <person name="Walter F."/>
            <person name="Albersmeier A."/>
            <person name="Kalinowski J."/>
            <person name="Ruckert C."/>
        </authorList>
    </citation>
    <scope>NUCLEOTIDE SEQUENCE</scope>
    <source>
        <strain evidence="10">KCTC 42731</strain>
    </source>
</reference>
<evidence type="ECO:0000256" key="5">
    <source>
        <dbReference type="ARBA" id="ARBA00023002"/>
    </source>
</evidence>
<evidence type="ECO:0000256" key="3">
    <source>
        <dbReference type="ARBA" id="ARBA00022643"/>
    </source>
</evidence>
<dbReference type="PIRSF" id="PIRSF000232">
    <property type="entry name" value="YdjA"/>
    <property type="match status" value="1"/>
</dbReference>
<accession>A0A919BHI5</accession>
<evidence type="ECO:0000313" key="11">
    <source>
        <dbReference type="Proteomes" id="UP000623842"/>
    </source>
</evidence>
<organism evidence="10 11">
    <name type="scientific">Thalassotalea marina</name>
    <dbReference type="NCBI Taxonomy" id="1673741"/>
    <lineage>
        <taxon>Bacteria</taxon>
        <taxon>Pseudomonadati</taxon>
        <taxon>Pseudomonadota</taxon>
        <taxon>Gammaproteobacteria</taxon>
        <taxon>Alteromonadales</taxon>
        <taxon>Colwelliaceae</taxon>
        <taxon>Thalassotalea</taxon>
    </lineage>
</organism>
<dbReference type="InterPro" id="IPR029479">
    <property type="entry name" value="Nitroreductase"/>
</dbReference>
<dbReference type="CDD" id="cd02135">
    <property type="entry name" value="YdjA-like"/>
    <property type="match status" value="1"/>
</dbReference>
<dbReference type="NCBIfam" id="NF008088">
    <property type="entry name" value="PRK10828.1"/>
    <property type="match status" value="1"/>
</dbReference>
<keyword evidence="3 7" id="KW-0288">FMN</keyword>